<sequence length="122" mass="12566">MKNLRLLCAAAAALTSSLALGACTPDMPVSVDRTMSPQAEAATGAVQTNLLVKGVADVVTITSLAANHGTCVLTAAAVSLPYTLKAGDVLQAQANCADPVLEVETSLGTWTFTFPHIVQYFT</sequence>
<evidence type="ECO:0000313" key="2">
    <source>
        <dbReference type="EMBL" id="SFK40146.1"/>
    </source>
</evidence>
<proteinExistence type="predicted"/>
<keyword evidence="1" id="KW-0732">Signal</keyword>
<accession>A0A1I3Z945</accession>
<protein>
    <recommendedName>
        <fullName evidence="4">Lipoprotein</fullName>
    </recommendedName>
</protein>
<organism evidence="2 3">
    <name type="scientific">Methylocapsa palsarum</name>
    <dbReference type="NCBI Taxonomy" id="1612308"/>
    <lineage>
        <taxon>Bacteria</taxon>
        <taxon>Pseudomonadati</taxon>
        <taxon>Pseudomonadota</taxon>
        <taxon>Alphaproteobacteria</taxon>
        <taxon>Hyphomicrobiales</taxon>
        <taxon>Beijerinckiaceae</taxon>
        <taxon>Methylocapsa</taxon>
    </lineage>
</organism>
<keyword evidence="3" id="KW-1185">Reference proteome</keyword>
<dbReference type="EMBL" id="FOSN01000007">
    <property type="protein sequence ID" value="SFK40146.1"/>
    <property type="molecule type" value="Genomic_DNA"/>
</dbReference>
<evidence type="ECO:0000313" key="3">
    <source>
        <dbReference type="Proteomes" id="UP000198755"/>
    </source>
</evidence>
<dbReference type="RefSeq" id="WP_091681637.1">
    <property type="nucleotide sequence ID" value="NZ_FOSN01000007.1"/>
</dbReference>
<feature type="signal peptide" evidence="1">
    <location>
        <begin position="1"/>
        <end position="21"/>
    </location>
</feature>
<dbReference type="STRING" id="1612308.SAMN05444581_107139"/>
<feature type="chain" id="PRO_5011606962" description="Lipoprotein" evidence="1">
    <location>
        <begin position="22"/>
        <end position="122"/>
    </location>
</feature>
<gene>
    <name evidence="2" type="ORF">SAMN05444581_107139</name>
</gene>
<name>A0A1I3Z945_9HYPH</name>
<dbReference type="Proteomes" id="UP000198755">
    <property type="component" value="Unassembled WGS sequence"/>
</dbReference>
<dbReference type="AlphaFoldDB" id="A0A1I3Z945"/>
<dbReference type="PROSITE" id="PS51257">
    <property type="entry name" value="PROKAR_LIPOPROTEIN"/>
    <property type="match status" value="1"/>
</dbReference>
<evidence type="ECO:0008006" key="4">
    <source>
        <dbReference type="Google" id="ProtNLM"/>
    </source>
</evidence>
<reference evidence="2 3" key="1">
    <citation type="submission" date="2016-10" db="EMBL/GenBank/DDBJ databases">
        <authorList>
            <person name="de Groot N.N."/>
        </authorList>
    </citation>
    <scope>NUCLEOTIDE SEQUENCE [LARGE SCALE GENOMIC DNA]</scope>
    <source>
        <strain evidence="2 3">NE2</strain>
    </source>
</reference>
<evidence type="ECO:0000256" key="1">
    <source>
        <dbReference type="SAM" id="SignalP"/>
    </source>
</evidence>